<dbReference type="OrthoDB" id="3404495at2"/>
<dbReference type="GO" id="GO:0006457">
    <property type="term" value="P:protein folding"/>
    <property type="evidence" value="ECO:0007669"/>
    <property type="project" value="InterPro"/>
</dbReference>
<proteinExistence type="predicted"/>
<keyword evidence="2" id="KW-0472">Membrane</keyword>
<evidence type="ECO:0000313" key="4">
    <source>
        <dbReference type="Proteomes" id="UP000295680"/>
    </source>
</evidence>
<dbReference type="AlphaFoldDB" id="A0A4R2IS18"/>
<evidence type="ECO:0000256" key="2">
    <source>
        <dbReference type="SAM" id="Phobius"/>
    </source>
</evidence>
<name>A0A4R2IS18_9PSEU</name>
<dbReference type="InterPro" id="IPR008971">
    <property type="entry name" value="HSP40/DnaJ_pept-bd"/>
</dbReference>
<dbReference type="Proteomes" id="UP000295680">
    <property type="component" value="Unassembled WGS sequence"/>
</dbReference>
<organism evidence="3 4">
    <name type="scientific">Actinocrispum wychmicini</name>
    <dbReference type="NCBI Taxonomy" id="1213861"/>
    <lineage>
        <taxon>Bacteria</taxon>
        <taxon>Bacillati</taxon>
        <taxon>Actinomycetota</taxon>
        <taxon>Actinomycetes</taxon>
        <taxon>Pseudonocardiales</taxon>
        <taxon>Pseudonocardiaceae</taxon>
        <taxon>Actinocrispum</taxon>
    </lineage>
</organism>
<accession>A0A4R2IS18</accession>
<comment type="caution">
    <text evidence="3">The sequence shown here is derived from an EMBL/GenBank/DDBJ whole genome shotgun (WGS) entry which is preliminary data.</text>
</comment>
<dbReference type="Gene3D" id="2.60.260.20">
    <property type="entry name" value="Urease metallochaperone UreE, N-terminal domain"/>
    <property type="match status" value="1"/>
</dbReference>
<feature type="transmembrane region" description="Helical" evidence="2">
    <location>
        <begin position="83"/>
        <end position="102"/>
    </location>
</feature>
<protein>
    <submittedName>
        <fullName evidence="3">Uncharacterized protein</fullName>
    </submittedName>
</protein>
<evidence type="ECO:0000313" key="3">
    <source>
        <dbReference type="EMBL" id="TCO48004.1"/>
    </source>
</evidence>
<keyword evidence="2" id="KW-0812">Transmembrane</keyword>
<keyword evidence="2" id="KW-1133">Transmembrane helix</keyword>
<sequence>MSMNPEEPRVGDVLEVEIDRWEAARGTVKTIYLPATSGMRELTIRIPPGSPDNGLLRLSGQGSDGTDLFVRLRFRKGSTKPPVPGWFVASFVAILVGGIVVFTQSHSSSKTNSASSSDTSTYSSYTTDTSTSTYSYSYTPPTYRYTYSPPAPVVPETKVESAPEDSAGIGDCLRNDGTDTSPQMVKAPCGSGTFKILARKTGTTLGSACNGVARSTHDYVVEKYTVYTRYGVETSRIPNLLESYVLCLRRQ</sequence>
<keyword evidence="4" id="KW-1185">Reference proteome</keyword>
<evidence type="ECO:0000256" key="1">
    <source>
        <dbReference type="SAM" id="MobiDB-lite"/>
    </source>
</evidence>
<gene>
    <name evidence="3" type="ORF">EV192_11657</name>
</gene>
<feature type="region of interest" description="Disordered" evidence="1">
    <location>
        <begin position="107"/>
        <end position="129"/>
    </location>
</feature>
<dbReference type="EMBL" id="SLWS01000016">
    <property type="protein sequence ID" value="TCO48004.1"/>
    <property type="molecule type" value="Genomic_DNA"/>
</dbReference>
<dbReference type="SUPFAM" id="SSF49493">
    <property type="entry name" value="HSP40/DnaJ peptide-binding domain"/>
    <property type="match status" value="1"/>
</dbReference>
<reference evidence="3 4" key="1">
    <citation type="submission" date="2019-03" db="EMBL/GenBank/DDBJ databases">
        <title>Genomic Encyclopedia of Type Strains, Phase IV (KMG-IV): sequencing the most valuable type-strain genomes for metagenomic binning, comparative biology and taxonomic classification.</title>
        <authorList>
            <person name="Goeker M."/>
        </authorList>
    </citation>
    <scope>NUCLEOTIDE SEQUENCE [LARGE SCALE GENOMIC DNA]</scope>
    <source>
        <strain evidence="3 4">DSM 45934</strain>
    </source>
</reference>
<dbReference type="GO" id="GO:0051082">
    <property type="term" value="F:unfolded protein binding"/>
    <property type="evidence" value="ECO:0007669"/>
    <property type="project" value="InterPro"/>
</dbReference>